<reference evidence="7" key="1">
    <citation type="journal article" date="2014" name="Nat. Commun.">
        <title>The emerging biofuel crop Camelina sativa retains a highly undifferentiated hexaploid genome structure.</title>
        <authorList>
            <person name="Kagale S."/>
            <person name="Koh C."/>
            <person name="Nixon J."/>
            <person name="Bollina V."/>
            <person name="Clarke W.E."/>
            <person name="Tuteja R."/>
            <person name="Spillane C."/>
            <person name="Robinson S.J."/>
            <person name="Links M.G."/>
            <person name="Clarke C."/>
            <person name="Higgins E.E."/>
            <person name="Huebert T."/>
            <person name="Sharpe A.G."/>
            <person name="Parkin I.A."/>
        </authorList>
    </citation>
    <scope>NUCLEOTIDE SEQUENCE [LARGE SCALE GENOMIC DNA]</scope>
    <source>
        <strain evidence="7">cv. DH55</strain>
    </source>
</reference>
<keyword evidence="2" id="KW-0805">Transcription regulation</keyword>
<comment type="subcellular location">
    <subcellularLocation>
        <location evidence="1">Nucleus</location>
    </subcellularLocation>
</comment>
<name>A0ABM0X9U7_CAMSA</name>
<accession>A0ABM0X9U7</accession>
<dbReference type="PANTHER" id="PTHR34269">
    <property type="entry name" value="TRANSCRIPTION FACTOR B3-DOMAIN FAMILY-RELATED"/>
    <property type="match status" value="1"/>
</dbReference>
<evidence type="ECO:0000256" key="5">
    <source>
        <dbReference type="ARBA" id="ARBA00023242"/>
    </source>
</evidence>
<dbReference type="SMART" id="SM01019">
    <property type="entry name" value="B3"/>
    <property type="match status" value="1"/>
</dbReference>
<dbReference type="PANTHER" id="PTHR34269:SF15">
    <property type="entry name" value="TF-B3 DOMAIN-CONTAINING PROTEIN"/>
    <property type="match status" value="1"/>
</dbReference>
<gene>
    <name evidence="8" type="primary">LOC104761431</name>
</gene>
<proteinExistence type="predicted"/>
<evidence type="ECO:0000313" key="8">
    <source>
        <dbReference type="RefSeq" id="XP_010482812.1"/>
    </source>
</evidence>
<dbReference type="Proteomes" id="UP000694864">
    <property type="component" value="Chromosome 18"/>
</dbReference>
<dbReference type="CDD" id="cd10017">
    <property type="entry name" value="B3_DNA"/>
    <property type="match status" value="1"/>
</dbReference>
<keyword evidence="4" id="KW-0804">Transcription</keyword>
<reference evidence="8" key="2">
    <citation type="submission" date="2025-08" db="UniProtKB">
        <authorList>
            <consortium name="RefSeq"/>
        </authorList>
    </citation>
    <scope>IDENTIFICATION</scope>
    <source>
        <tissue evidence="8">Leaf</tissue>
    </source>
</reference>
<dbReference type="InterPro" id="IPR015300">
    <property type="entry name" value="DNA-bd_pseudobarrel_sf"/>
</dbReference>
<sequence>MNYSRDPLDRAMIISKKLSKTDVVGNVVLPKAEVKSVLTRMKINVLQNGVQVEKNITDEDLLSGVQVKVHDLMKFKLYTVTLKVTEIDNPRYYFGSGWSDMKHSLDLKEGHVLKLYWDQYEQEFIVLNFQYNVLQIMIPV</sequence>
<dbReference type="InterPro" id="IPR051442">
    <property type="entry name" value="B3_domain"/>
</dbReference>
<protein>
    <submittedName>
        <fullName evidence="8">B3 domain-containing protein At5g54067-like</fullName>
    </submittedName>
</protein>
<feature type="domain" description="TF-B3" evidence="6">
    <location>
        <begin position="14"/>
        <end position="132"/>
    </location>
</feature>
<dbReference type="InterPro" id="IPR003340">
    <property type="entry name" value="B3_DNA-bd"/>
</dbReference>
<keyword evidence="7" id="KW-1185">Reference proteome</keyword>
<organism evidence="7 8">
    <name type="scientific">Camelina sativa</name>
    <name type="common">False flax</name>
    <name type="synonym">Myagrum sativum</name>
    <dbReference type="NCBI Taxonomy" id="90675"/>
    <lineage>
        <taxon>Eukaryota</taxon>
        <taxon>Viridiplantae</taxon>
        <taxon>Streptophyta</taxon>
        <taxon>Embryophyta</taxon>
        <taxon>Tracheophyta</taxon>
        <taxon>Spermatophyta</taxon>
        <taxon>Magnoliopsida</taxon>
        <taxon>eudicotyledons</taxon>
        <taxon>Gunneridae</taxon>
        <taxon>Pentapetalae</taxon>
        <taxon>rosids</taxon>
        <taxon>malvids</taxon>
        <taxon>Brassicales</taxon>
        <taxon>Brassicaceae</taxon>
        <taxon>Camelineae</taxon>
        <taxon>Camelina</taxon>
    </lineage>
</organism>
<evidence type="ECO:0000313" key="7">
    <source>
        <dbReference type="Proteomes" id="UP000694864"/>
    </source>
</evidence>
<dbReference type="Gene3D" id="2.40.330.10">
    <property type="entry name" value="DNA-binding pseudobarrel domain"/>
    <property type="match status" value="1"/>
</dbReference>
<dbReference type="RefSeq" id="XP_010482812.1">
    <property type="nucleotide sequence ID" value="XM_010484510.1"/>
</dbReference>
<evidence type="ECO:0000256" key="4">
    <source>
        <dbReference type="ARBA" id="ARBA00023163"/>
    </source>
</evidence>
<evidence type="ECO:0000256" key="2">
    <source>
        <dbReference type="ARBA" id="ARBA00023015"/>
    </source>
</evidence>
<evidence type="ECO:0000259" key="6">
    <source>
        <dbReference type="SMART" id="SM01019"/>
    </source>
</evidence>
<dbReference type="GeneID" id="104761431"/>
<keyword evidence="5" id="KW-0539">Nucleus</keyword>
<dbReference type="SUPFAM" id="SSF101936">
    <property type="entry name" value="DNA-binding pseudobarrel domain"/>
    <property type="match status" value="1"/>
</dbReference>
<evidence type="ECO:0000256" key="1">
    <source>
        <dbReference type="ARBA" id="ARBA00004123"/>
    </source>
</evidence>
<keyword evidence="3" id="KW-0238">DNA-binding</keyword>
<evidence type="ECO:0000256" key="3">
    <source>
        <dbReference type="ARBA" id="ARBA00023125"/>
    </source>
</evidence>